<accession>A0A3N9P4F8</accession>
<evidence type="ECO:0000313" key="3">
    <source>
        <dbReference type="Proteomes" id="UP000282529"/>
    </source>
</evidence>
<dbReference type="PANTHER" id="PTHR33490:SF6">
    <property type="entry name" value="SLL1049 PROTEIN"/>
    <property type="match status" value="1"/>
</dbReference>
<keyword evidence="3" id="KW-1185">Reference proteome</keyword>
<dbReference type="OrthoDB" id="9787782at2"/>
<evidence type="ECO:0000259" key="1">
    <source>
        <dbReference type="SMART" id="SM00460"/>
    </source>
</evidence>
<dbReference type="InterPro" id="IPR038765">
    <property type="entry name" value="Papain-like_cys_pep_sf"/>
</dbReference>
<proteinExistence type="predicted"/>
<reference evidence="2 3" key="1">
    <citation type="submission" date="2018-11" db="EMBL/GenBank/DDBJ databases">
        <title>Genome sequence of strain 7197.</title>
        <authorList>
            <person name="Gao J."/>
            <person name="Sun J."/>
        </authorList>
    </citation>
    <scope>NUCLEOTIDE SEQUENCE [LARGE SCALE GENOMIC DNA]</scope>
    <source>
        <strain evidence="2 3">7197</strain>
    </source>
</reference>
<dbReference type="AlphaFoldDB" id="A0A3N9P4F8"/>
<dbReference type="InterPro" id="IPR002931">
    <property type="entry name" value="Transglutaminase-like"/>
</dbReference>
<comment type="caution">
    <text evidence="2">The sequence shown here is derived from an EMBL/GenBank/DDBJ whole genome shotgun (WGS) entry which is preliminary data.</text>
</comment>
<dbReference type="SUPFAM" id="SSF54001">
    <property type="entry name" value="Cysteine proteinases"/>
    <property type="match status" value="1"/>
</dbReference>
<gene>
    <name evidence="2" type="ORF">EH198_15670</name>
</gene>
<dbReference type="InterPro" id="IPR013589">
    <property type="entry name" value="Bac_transglu_N"/>
</dbReference>
<dbReference type="SMART" id="SM00460">
    <property type="entry name" value="TGc"/>
    <property type="match status" value="1"/>
</dbReference>
<dbReference type="RefSeq" id="WP_124696454.1">
    <property type="nucleotide sequence ID" value="NZ_JBHUFE010000036.1"/>
</dbReference>
<name>A0A3N9P4F8_9BACL</name>
<dbReference type="Proteomes" id="UP000282529">
    <property type="component" value="Unassembled WGS sequence"/>
</dbReference>
<organism evidence="2 3">
    <name type="scientific">Paenibacillus rhizophilus</name>
    <dbReference type="NCBI Taxonomy" id="1850366"/>
    <lineage>
        <taxon>Bacteria</taxon>
        <taxon>Bacillati</taxon>
        <taxon>Bacillota</taxon>
        <taxon>Bacilli</taxon>
        <taxon>Bacillales</taxon>
        <taxon>Paenibacillaceae</taxon>
        <taxon>Paenibacillus</taxon>
    </lineage>
</organism>
<protein>
    <submittedName>
        <fullName evidence="2">Transglutaminase family protein</fullName>
    </submittedName>
</protein>
<evidence type="ECO:0000313" key="2">
    <source>
        <dbReference type="EMBL" id="RQW10270.1"/>
    </source>
</evidence>
<dbReference type="Gene3D" id="3.10.620.30">
    <property type="match status" value="1"/>
</dbReference>
<dbReference type="Pfam" id="PF08379">
    <property type="entry name" value="Bact_transglu_N"/>
    <property type="match status" value="1"/>
</dbReference>
<dbReference type="Pfam" id="PF01841">
    <property type="entry name" value="Transglut_core"/>
    <property type="match status" value="1"/>
</dbReference>
<sequence length="286" mass="32365">MKYEIVHTNTFKYENEVDQSLNTIRLKPLTDEVQRLLMYRADITPASLTKEYIDLWGNQVETFFIPEKHTLLEVKTTSVVSIQRDSYIHEIRYSQRMQDIFNSKLFRQHYLSYLNETDYTLLSPEHLSEAERELGKMDNPVQYALKVMNYVYSTFTYCGDATSVSTQARQAFGLKKGVCQDLAHVMIGILRAGRIPARYVSGYLYVGEDSALKGDAATHAWVEVMVPGIGWVGLDPTNNVEALDNHIRVGTGRDYADVSPLQGVYRGGSSTLEVSVSVTLLEQPGD</sequence>
<dbReference type="EMBL" id="RQPI01000009">
    <property type="protein sequence ID" value="RQW10270.1"/>
    <property type="molecule type" value="Genomic_DNA"/>
</dbReference>
<dbReference type="PANTHER" id="PTHR33490">
    <property type="entry name" value="BLR5614 PROTEIN-RELATED"/>
    <property type="match status" value="1"/>
</dbReference>
<feature type="domain" description="Transglutaminase-like" evidence="1">
    <location>
        <begin position="171"/>
        <end position="238"/>
    </location>
</feature>